<feature type="active site" description="Proton donor/acceptor" evidence="2">
    <location>
        <position position="84"/>
    </location>
</feature>
<evidence type="ECO:0000256" key="2">
    <source>
        <dbReference type="PIRSR" id="PIRSR613078-1"/>
    </source>
</evidence>
<comment type="caution">
    <text evidence="4">The sequence shown here is derived from an EMBL/GenBank/DDBJ whole genome shotgun (WGS) entry which is preliminary data.</text>
</comment>
<dbReference type="InterPro" id="IPR013078">
    <property type="entry name" value="His_Pase_superF_clade-1"/>
</dbReference>
<feature type="binding site" evidence="3">
    <location>
        <position position="61"/>
    </location>
    <ligand>
        <name>substrate</name>
    </ligand>
</feature>
<dbReference type="SUPFAM" id="SSF53254">
    <property type="entry name" value="Phosphoglycerate mutase-like"/>
    <property type="match status" value="1"/>
</dbReference>
<dbReference type="PANTHER" id="PTHR46517:SF1">
    <property type="entry name" value="FRUCTOSE-2,6-BISPHOSPHATASE TIGAR"/>
    <property type="match status" value="1"/>
</dbReference>
<gene>
    <name evidence="4" type="ORF">KK078_17415</name>
</gene>
<dbReference type="InterPro" id="IPR001345">
    <property type="entry name" value="PG/BPGM_mutase_AS"/>
</dbReference>
<dbReference type="Proteomes" id="UP001319180">
    <property type="component" value="Unassembled WGS sequence"/>
</dbReference>
<dbReference type="EMBL" id="JAHESC010000025">
    <property type="protein sequence ID" value="MBT1688354.1"/>
    <property type="molecule type" value="Genomic_DNA"/>
</dbReference>
<dbReference type="GO" id="GO:0004331">
    <property type="term" value="F:fructose-2,6-bisphosphate 2-phosphatase activity"/>
    <property type="evidence" value="ECO:0007669"/>
    <property type="project" value="TreeGrafter"/>
</dbReference>
<dbReference type="CDD" id="cd07067">
    <property type="entry name" value="HP_PGM_like"/>
    <property type="match status" value="1"/>
</dbReference>
<dbReference type="PIRSF" id="PIRSF000709">
    <property type="entry name" value="6PFK_2-Ptase"/>
    <property type="match status" value="1"/>
</dbReference>
<dbReference type="GO" id="GO:0043456">
    <property type="term" value="P:regulation of pentose-phosphate shunt"/>
    <property type="evidence" value="ECO:0007669"/>
    <property type="project" value="TreeGrafter"/>
</dbReference>
<dbReference type="PANTHER" id="PTHR46517">
    <property type="entry name" value="FRUCTOSE-2,6-BISPHOSPHATASE TIGAR"/>
    <property type="match status" value="1"/>
</dbReference>
<keyword evidence="5" id="KW-1185">Reference proteome</keyword>
<dbReference type="InterPro" id="IPR029033">
    <property type="entry name" value="His_PPase_superfam"/>
</dbReference>
<name>A0AAP2GEH1_9BACT</name>
<dbReference type="RefSeq" id="WP_254091581.1">
    <property type="nucleotide sequence ID" value="NZ_JAHESC010000025.1"/>
</dbReference>
<evidence type="ECO:0000313" key="5">
    <source>
        <dbReference type="Proteomes" id="UP001319180"/>
    </source>
</evidence>
<dbReference type="AlphaFoldDB" id="A0AAP2GEH1"/>
<dbReference type="GO" id="GO:0045820">
    <property type="term" value="P:negative regulation of glycolytic process"/>
    <property type="evidence" value="ECO:0007669"/>
    <property type="project" value="TreeGrafter"/>
</dbReference>
<proteinExistence type="predicted"/>
<dbReference type="InterPro" id="IPR051695">
    <property type="entry name" value="Phosphoglycerate_Mutase"/>
</dbReference>
<reference evidence="4 5" key="1">
    <citation type="submission" date="2021-05" db="EMBL/GenBank/DDBJ databases">
        <title>A Polyphasic approach of four new species of the genus Ohtaekwangia: Ohtaekwangia histidinii sp. nov., Ohtaekwangia cretensis sp. nov., Ohtaekwangia indiensis sp. nov., Ohtaekwangia reichenbachii sp. nov. from diverse environment.</title>
        <authorList>
            <person name="Octaviana S."/>
        </authorList>
    </citation>
    <scope>NUCLEOTIDE SEQUENCE [LARGE SCALE GENOMIC DNA]</scope>
    <source>
        <strain evidence="4 5">PWU37</strain>
    </source>
</reference>
<sequence>MSTKTIYLIRHGQTNYNLQNIVQGSGVDTDLNDRGRAQAQAFFRAYQHVPFDKVYVSGLRRTHQSVQPFLDKGIPYEALPGLNEISWGNKEGQKVTPDEDEYYHYMLKQWQLGDTSLKIEGGESPNDVVARMAPALEHIMRQTDEKTILICMHGRAIRILMCHLLRYPLKSMDMFEHENLCLYLLHHTGSMFTVARYNDRDHLRALS</sequence>
<dbReference type="GO" id="GO:0005829">
    <property type="term" value="C:cytosol"/>
    <property type="evidence" value="ECO:0007669"/>
    <property type="project" value="TreeGrafter"/>
</dbReference>
<dbReference type="SMART" id="SM00855">
    <property type="entry name" value="PGAM"/>
    <property type="match status" value="1"/>
</dbReference>
<evidence type="ECO:0000256" key="3">
    <source>
        <dbReference type="PIRSR" id="PIRSR613078-2"/>
    </source>
</evidence>
<feature type="active site" description="Tele-phosphohistidine intermediate" evidence="2">
    <location>
        <position position="11"/>
    </location>
</feature>
<evidence type="ECO:0000313" key="4">
    <source>
        <dbReference type="EMBL" id="MBT1688354.1"/>
    </source>
</evidence>
<dbReference type="Gene3D" id="3.40.50.1240">
    <property type="entry name" value="Phosphoglycerate mutase-like"/>
    <property type="match status" value="1"/>
</dbReference>
<feature type="binding site" evidence="3">
    <location>
        <begin position="10"/>
        <end position="17"/>
    </location>
    <ligand>
        <name>substrate</name>
    </ligand>
</feature>
<dbReference type="Pfam" id="PF00300">
    <property type="entry name" value="His_Phos_1"/>
    <property type="match status" value="1"/>
</dbReference>
<accession>A0AAP2GEH1</accession>
<keyword evidence="1" id="KW-0378">Hydrolase</keyword>
<protein>
    <submittedName>
        <fullName evidence="4">Phosphoglycerate mutase family protein</fullName>
    </submittedName>
</protein>
<dbReference type="PROSITE" id="PS00175">
    <property type="entry name" value="PG_MUTASE"/>
    <property type="match status" value="1"/>
</dbReference>
<organism evidence="4 5">
    <name type="scientific">Dawidia soli</name>
    <dbReference type="NCBI Taxonomy" id="2782352"/>
    <lineage>
        <taxon>Bacteria</taxon>
        <taxon>Pseudomonadati</taxon>
        <taxon>Bacteroidota</taxon>
        <taxon>Cytophagia</taxon>
        <taxon>Cytophagales</taxon>
        <taxon>Chryseotaleaceae</taxon>
        <taxon>Dawidia</taxon>
    </lineage>
</organism>
<evidence type="ECO:0000256" key="1">
    <source>
        <dbReference type="ARBA" id="ARBA00022801"/>
    </source>
</evidence>